<dbReference type="InterPro" id="IPR039494">
    <property type="entry name" value="F8A"/>
</dbReference>
<sequence>MKKQKTQTEDFVNTFQLLEAKLRKRLLYSPNYREVEQQYHSLLRQIRIYERDHHQGGRTETRLRYYSAFCSLSLAKCQRALKNTSGEACSLLSAGRQYLDEHFDTEERGTPNMEESYNIALQCFQLTCDIYLAAGKRQLAACVYIELATLLQAMGRTQEGSCFFLQAAGLQQEHSPLNAIDSLLASVSCCLTHRDYKECCDVLQQIVNLCFLAISPHRVTNSPSEPIMLSCYTNWIISSRITLILLKTLQRDFQGDDVGGIQNLFVQLAETGELSYRHDFAPEPEETVMLLQDFVKGSQLRNLELVRSILPSMSLFTSPLQGRILEMIVDDLALDEM</sequence>
<dbReference type="PANTHER" id="PTHR16797:SF4">
    <property type="entry name" value="40-KDA HUNTINGTIN-ASSOCIATED PROTEIN"/>
    <property type="match status" value="1"/>
</dbReference>
<dbReference type="GO" id="GO:0099518">
    <property type="term" value="P:vesicle cytoskeletal trafficking"/>
    <property type="evidence" value="ECO:0007669"/>
    <property type="project" value="TreeGrafter"/>
</dbReference>
<dbReference type="EMBL" id="HBKR01034752">
    <property type="protein sequence ID" value="CAE2332457.1"/>
    <property type="molecule type" value="Transcribed_RNA"/>
</dbReference>
<dbReference type="InterPro" id="IPR011990">
    <property type="entry name" value="TPR-like_helical_dom_sf"/>
</dbReference>
<proteinExistence type="predicted"/>
<dbReference type="PANTHER" id="PTHR16797">
    <property type="entry name" value="FACTOR VIII-ASSOCIATED GENE 1"/>
    <property type="match status" value="1"/>
</dbReference>
<dbReference type="AlphaFoldDB" id="A0A7S4UGY4"/>
<dbReference type="Gene3D" id="1.25.40.10">
    <property type="entry name" value="Tetratricopeptide repeat domain"/>
    <property type="match status" value="1"/>
</dbReference>
<dbReference type="SUPFAM" id="SSF48452">
    <property type="entry name" value="TPR-like"/>
    <property type="match status" value="1"/>
</dbReference>
<protein>
    <submittedName>
        <fullName evidence="1">Uncharacterized protein</fullName>
    </submittedName>
</protein>
<organism evidence="1">
    <name type="scientific">Paramoeba aestuarina</name>
    <dbReference type="NCBI Taxonomy" id="180227"/>
    <lineage>
        <taxon>Eukaryota</taxon>
        <taxon>Amoebozoa</taxon>
        <taxon>Discosea</taxon>
        <taxon>Flabellinia</taxon>
        <taxon>Dactylopodida</taxon>
        <taxon>Paramoebidae</taxon>
        <taxon>Paramoeba</taxon>
    </lineage>
</organism>
<accession>A0A7S4UGY4</accession>
<evidence type="ECO:0000313" key="1">
    <source>
        <dbReference type="EMBL" id="CAE2332457.1"/>
    </source>
</evidence>
<reference evidence="1" key="1">
    <citation type="submission" date="2021-01" db="EMBL/GenBank/DDBJ databases">
        <authorList>
            <person name="Corre E."/>
            <person name="Pelletier E."/>
            <person name="Niang G."/>
            <person name="Scheremetjew M."/>
            <person name="Finn R."/>
            <person name="Kale V."/>
            <person name="Holt S."/>
            <person name="Cochrane G."/>
            <person name="Meng A."/>
            <person name="Brown T."/>
            <person name="Cohen L."/>
        </authorList>
    </citation>
    <scope>NUCLEOTIDE SEQUENCE</scope>
    <source>
        <strain evidence="1">SoJaBio B1-5/56/2</strain>
    </source>
</reference>
<name>A0A7S4UGY4_9EUKA</name>
<gene>
    <name evidence="1" type="ORF">NAES01612_LOCUS22732</name>
</gene>
<dbReference type="GO" id="GO:0005769">
    <property type="term" value="C:early endosome"/>
    <property type="evidence" value="ECO:0007669"/>
    <property type="project" value="TreeGrafter"/>
</dbReference>